<feature type="domain" description="4Fe-4S ferredoxin-type" evidence="1">
    <location>
        <begin position="104"/>
        <end position="136"/>
    </location>
</feature>
<comment type="caution">
    <text evidence="2">The sequence shown here is derived from an EMBL/GenBank/DDBJ whole genome shotgun (WGS) entry which is preliminary data.</text>
</comment>
<sequence>MKLHYLNSADKQAITMMTACAGFLEQSLEGIRHVPKAAQSDMKRAKSFAWKAVQATLKPLDDKTKRQLLNIIKDVDIGIVSKKDVQAWKQSTDMYIGGKEFVHRMAEITMEAKCASCDGACRDTCPLYESYVHFDVPQFDPNHRNCPYSMV</sequence>
<dbReference type="PROSITE" id="PS51379">
    <property type="entry name" value="4FE4S_FER_2"/>
    <property type="match status" value="1"/>
</dbReference>
<evidence type="ECO:0000259" key="1">
    <source>
        <dbReference type="PROSITE" id="PS51379"/>
    </source>
</evidence>
<accession>A0A0P9CRF5</accession>
<dbReference type="PATRIC" id="fig|471514.4.peg.1055"/>
<dbReference type="OrthoDB" id="885346at91061"/>
<proteinExistence type="predicted"/>
<dbReference type="Proteomes" id="UP000050482">
    <property type="component" value="Unassembled WGS sequence"/>
</dbReference>
<protein>
    <recommendedName>
        <fullName evidence="1">4Fe-4S ferredoxin-type domain-containing protein</fullName>
    </recommendedName>
</protein>
<evidence type="ECO:0000313" key="2">
    <source>
        <dbReference type="EMBL" id="KPV42008.1"/>
    </source>
</evidence>
<dbReference type="Pfam" id="PF18892">
    <property type="entry name" value="DUF5651"/>
    <property type="match status" value="1"/>
</dbReference>
<dbReference type="InterPro" id="IPR017896">
    <property type="entry name" value="4Fe4S_Fe-S-bd"/>
</dbReference>
<organism evidence="2 3">
    <name type="scientific">Alicyclobacillus ferrooxydans</name>
    <dbReference type="NCBI Taxonomy" id="471514"/>
    <lineage>
        <taxon>Bacteria</taxon>
        <taxon>Bacillati</taxon>
        <taxon>Bacillota</taxon>
        <taxon>Bacilli</taxon>
        <taxon>Bacillales</taxon>
        <taxon>Alicyclobacillaceae</taxon>
        <taxon>Alicyclobacillus</taxon>
    </lineage>
</organism>
<dbReference type="STRING" id="471514.AN477_19760"/>
<dbReference type="InterPro" id="IPR043711">
    <property type="entry name" value="DUF5651"/>
</dbReference>
<name>A0A0P9CRF5_9BACL</name>
<dbReference type="AlphaFoldDB" id="A0A0P9CRF5"/>
<evidence type="ECO:0000313" key="3">
    <source>
        <dbReference type="Proteomes" id="UP000050482"/>
    </source>
</evidence>
<gene>
    <name evidence="2" type="ORF">AN477_19760</name>
</gene>
<dbReference type="EMBL" id="LJCO01000085">
    <property type="protein sequence ID" value="KPV42008.1"/>
    <property type="molecule type" value="Genomic_DNA"/>
</dbReference>
<reference evidence="2 3" key="1">
    <citation type="submission" date="2015-09" db="EMBL/GenBank/DDBJ databases">
        <title>Draft genome sequence of Alicyclobacillus ferrooxydans DSM 22381.</title>
        <authorList>
            <person name="Hemp J."/>
        </authorList>
    </citation>
    <scope>NUCLEOTIDE SEQUENCE [LARGE SCALE GENOMIC DNA]</scope>
    <source>
        <strain evidence="2 3">TC-34</strain>
    </source>
</reference>
<keyword evidence="3" id="KW-1185">Reference proteome</keyword>
<dbReference type="RefSeq" id="WP_054970914.1">
    <property type="nucleotide sequence ID" value="NZ_LJCO01000085.1"/>
</dbReference>